<sequence>MEDKTVDDIDMGSHPEAGWMFTGAQAVSVVETGGTPSSVCRCRCCSSSTMQICKRHDVTDEEAAPATRFQLKAGQKNGGTSKLPRVPTSCLSMPWKL</sequence>
<reference evidence="1 2" key="1">
    <citation type="journal article" date="2007" name="Nature">
        <title>Evolution of genes and genomes on the Drosophila phylogeny.</title>
        <authorList>
            <consortium name="Drosophila 12 Genomes Consortium"/>
            <person name="Clark A.G."/>
            <person name="Eisen M.B."/>
            <person name="Smith D.R."/>
            <person name="Bergman C.M."/>
            <person name="Oliver B."/>
            <person name="Markow T.A."/>
            <person name="Kaufman T.C."/>
            <person name="Kellis M."/>
            <person name="Gelbart W."/>
            <person name="Iyer V.N."/>
            <person name="Pollard D.A."/>
            <person name="Sackton T.B."/>
            <person name="Larracuente A.M."/>
            <person name="Singh N.D."/>
            <person name="Abad J.P."/>
            <person name="Abt D.N."/>
            <person name="Adryan B."/>
            <person name="Aguade M."/>
            <person name="Akashi H."/>
            <person name="Anderson W.W."/>
            <person name="Aquadro C.F."/>
            <person name="Ardell D.H."/>
            <person name="Arguello R."/>
            <person name="Artieri C.G."/>
            <person name="Barbash D.A."/>
            <person name="Barker D."/>
            <person name="Barsanti P."/>
            <person name="Batterham P."/>
            <person name="Batzoglou S."/>
            <person name="Begun D."/>
            <person name="Bhutkar A."/>
            <person name="Blanco E."/>
            <person name="Bosak S.A."/>
            <person name="Bradley R.K."/>
            <person name="Brand A.D."/>
            <person name="Brent M.R."/>
            <person name="Brooks A.N."/>
            <person name="Brown R.H."/>
            <person name="Butlin R.K."/>
            <person name="Caggese C."/>
            <person name="Calvi B.R."/>
            <person name="Bernardo de Carvalho A."/>
            <person name="Caspi A."/>
            <person name="Castrezana S."/>
            <person name="Celniker S.E."/>
            <person name="Chang J.L."/>
            <person name="Chapple C."/>
            <person name="Chatterji S."/>
            <person name="Chinwalla A."/>
            <person name="Civetta A."/>
            <person name="Clifton S.W."/>
            <person name="Comeron J.M."/>
            <person name="Costello J.C."/>
            <person name="Coyne J.A."/>
            <person name="Daub J."/>
            <person name="David R.G."/>
            <person name="Delcher A.L."/>
            <person name="Delehaunty K."/>
            <person name="Do C.B."/>
            <person name="Ebling H."/>
            <person name="Edwards K."/>
            <person name="Eickbush T."/>
            <person name="Evans J.D."/>
            <person name="Filipski A."/>
            <person name="Findeiss S."/>
            <person name="Freyhult E."/>
            <person name="Fulton L."/>
            <person name="Fulton R."/>
            <person name="Garcia A.C."/>
            <person name="Gardiner A."/>
            <person name="Garfield D.A."/>
            <person name="Garvin B.E."/>
            <person name="Gibson G."/>
            <person name="Gilbert D."/>
            <person name="Gnerre S."/>
            <person name="Godfrey J."/>
            <person name="Good R."/>
            <person name="Gotea V."/>
            <person name="Gravely B."/>
            <person name="Greenberg A.J."/>
            <person name="Griffiths-Jones S."/>
            <person name="Gross S."/>
            <person name="Guigo R."/>
            <person name="Gustafson E.A."/>
            <person name="Haerty W."/>
            <person name="Hahn M.W."/>
            <person name="Halligan D.L."/>
            <person name="Halpern A.L."/>
            <person name="Halter G.M."/>
            <person name="Han M.V."/>
            <person name="Heger A."/>
            <person name="Hillier L."/>
            <person name="Hinrichs A.S."/>
            <person name="Holmes I."/>
            <person name="Hoskins R.A."/>
            <person name="Hubisz M.J."/>
            <person name="Hultmark D."/>
            <person name="Huntley M.A."/>
            <person name="Jaffe D.B."/>
            <person name="Jagadeeshan S."/>
            <person name="Jeck W.R."/>
            <person name="Johnson J."/>
            <person name="Jones C.D."/>
            <person name="Jordan W.C."/>
            <person name="Karpen G.H."/>
            <person name="Kataoka E."/>
            <person name="Keightley P.D."/>
            <person name="Kheradpour P."/>
            <person name="Kirkness E.F."/>
            <person name="Koerich L.B."/>
            <person name="Kristiansen K."/>
            <person name="Kudrna D."/>
            <person name="Kulathinal R.J."/>
            <person name="Kumar S."/>
            <person name="Kwok R."/>
            <person name="Lander E."/>
            <person name="Langley C.H."/>
            <person name="Lapoint R."/>
            <person name="Lazzaro B.P."/>
            <person name="Lee S.J."/>
            <person name="Levesque L."/>
            <person name="Li R."/>
            <person name="Lin C.F."/>
            <person name="Lin M.F."/>
            <person name="Lindblad-Toh K."/>
            <person name="Llopart A."/>
            <person name="Long M."/>
            <person name="Low L."/>
            <person name="Lozovsky E."/>
            <person name="Lu J."/>
            <person name="Luo M."/>
            <person name="Machado C.A."/>
            <person name="Makalowski W."/>
            <person name="Marzo M."/>
            <person name="Matsuda M."/>
            <person name="Matzkin L."/>
            <person name="McAllister B."/>
            <person name="McBride C.S."/>
            <person name="McKernan B."/>
            <person name="McKernan K."/>
            <person name="Mendez-Lago M."/>
            <person name="Minx P."/>
            <person name="Mollenhauer M.U."/>
            <person name="Montooth K."/>
            <person name="Mount S.M."/>
            <person name="Mu X."/>
            <person name="Myers E."/>
            <person name="Negre B."/>
            <person name="Newfeld S."/>
            <person name="Nielsen R."/>
            <person name="Noor M.A."/>
            <person name="O'Grady P."/>
            <person name="Pachter L."/>
            <person name="Papaceit M."/>
            <person name="Parisi M.J."/>
            <person name="Parisi M."/>
            <person name="Parts L."/>
            <person name="Pedersen J.S."/>
            <person name="Pesole G."/>
            <person name="Phillippy A.M."/>
            <person name="Ponting C.P."/>
            <person name="Pop M."/>
            <person name="Porcelli D."/>
            <person name="Powell J.R."/>
            <person name="Prohaska S."/>
            <person name="Pruitt K."/>
            <person name="Puig M."/>
            <person name="Quesneville H."/>
            <person name="Ram K.R."/>
            <person name="Rand D."/>
            <person name="Rasmussen M.D."/>
            <person name="Reed L.K."/>
            <person name="Reenan R."/>
            <person name="Reily A."/>
            <person name="Remington K.A."/>
            <person name="Rieger T.T."/>
            <person name="Ritchie M.G."/>
            <person name="Robin C."/>
            <person name="Rogers Y.H."/>
            <person name="Rohde C."/>
            <person name="Rozas J."/>
            <person name="Rubenfield M.J."/>
            <person name="Ruiz A."/>
            <person name="Russo S."/>
            <person name="Salzberg S.L."/>
            <person name="Sanchez-Gracia A."/>
            <person name="Saranga D.J."/>
            <person name="Sato H."/>
            <person name="Schaeffer S.W."/>
            <person name="Schatz M.C."/>
            <person name="Schlenke T."/>
            <person name="Schwartz R."/>
            <person name="Segarra C."/>
            <person name="Singh R.S."/>
            <person name="Sirot L."/>
            <person name="Sirota M."/>
            <person name="Sisneros N.B."/>
            <person name="Smith C.D."/>
            <person name="Smith T.F."/>
            <person name="Spieth J."/>
            <person name="Stage D.E."/>
            <person name="Stark A."/>
            <person name="Stephan W."/>
            <person name="Strausberg R.L."/>
            <person name="Strempel S."/>
            <person name="Sturgill D."/>
            <person name="Sutton G."/>
            <person name="Sutton G.G."/>
            <person name="Tao W."/>
            <person name="Teichmann S."/>
            <person name="Tobari Y.N."/>
            <person name="Tomimura Y."/>
            <person name="Tsolas J.M."/>
            <person name="Valente V.L."/>
            <person name="Venter E."/>
            <person name="Venter J.C."/>
            <person name="Vicario S."/>
            <person name="Vieira F.G."/>
            <person name="Vilella A.J."/>
            <person name="Villasante A."/>
            <person name="Walenz B."/>
            <person name="Wang J."/>
            <person name="Wasserman M."/>
            <person name="Watts T."/>
            <person name="Wilson D."/>
            <person name="Wilson R.K."/>
            <person name="Wing R.A."/>
            <person name="Wolfner M.F."/>
            <person name="Wong A."/>
            <person name="Wong G.K."/>
            <person name="Wu C.I."/>
            <person name="Wu G."/>
            <person name="Yamamoto D."/>
            <person name="Yang H.P."/>
            <person name="Yang S.P."/>
            <person name="Yorke J.A."/>
            <person name="Yoshida K."/>
            <person name="Zdobnov E."/>
            <person name="Zhang P."/>
            <person name="Zhang Y."/>
            <person name="Zimin A.V."/>
            <person name="Baldwin J."/>
            <person name="Abdouelleil A."/>
            <person name="Abdulkadir J."/>
            <person name="Abebe A."/>
            <person name="Abera B."/>
            <person name="Abreu J."/>
            <person name="Acer S.C."/>
            <person name="Aftuck L."/>
            <person name="Alexander A."/>
            <person name="An P."/>
            <person name="Anderson E."/>
            <person name="Anderson S."/>
            <person name="Arachi H."/>
            <person name="Azer M."/>
            <person name="Bachantsang P."/>
            <person name="Barry A."/>
            <person name="Bayul T."/>
            <person name="Berlin A."/>
            <person name="Bessette D."/>
            <person name="Bloom T."/>
            <person name="Blye J."/>
            <person name="Boguslavskiy L."/>
            <person name="Bonnet C."/>
            <person name="Boukhgalter B."/>
            <person name="Bourzgui I."/>
            <person name="Brown A."/>
            <person name="Cahill P."/>
            <person name="Channer S."/>
            <person name="Cheshatsang Y."/>
            <person name="Chuda L."/>
            <person name="Citroen M."/>
            <person name="Collymore A."/>
            <person name="Cooke P."/>
            <person name="Costello M."/>
            <person name="D'Aco K."/>
            <person name="Daza R."/>
            <person name="De Haan G."/>
            <person name="DeGray S."/>
            <person name="DeMaso C."/>
            <person name="Dhargay N."/>
            <person name="Dooley K."/>
            <person name="Dooley E."/>
            <person name="Doricent M."/>
            <person name="Dorje P."/>
            <person name="Dorjee K."/>
            <person name="Dupes A."/>
            <person name="Elong R."/>
            <person name="Falk J."/>
            <person name="Farina A."/>
            <person name="Faro S."/>
            <person name="Ferguson D."/>
            <person name="Fisher S."/>
            <person name="Foley C.D."/>
            <person name="Franke A."/>
            <person name="Friedrich D."/>
            <person name="Gadbois L."/>
            <person name="Gearin G."/>
            <person name="Gearin C.R."/>
            <person name="Giannoukos G."/>
            <person name="Goode T."/>
            <person name="Graham J."/>
            <person name="Grandbois E."/>
            <person name="Grewal S."/>
            <person name="Gyaltsen K."/>
            <person name="Hafez N."/>
            <person name="Hagos B."/>
            <person name="Hall J."/>
            <person name="Henson C."/>
            <person name="Hollinger A."/>
            <person name="Honan T."/>
            <person name="Huard M.D."/>
            <person name="Hughes L."/>
            <person name="Hurhula B."/>
            <person name="Husby M.E."/>
            <person name="Kamat A."/>
            <person name="Kanga B."/>
            <person name="Kashin S."/>
            <person name="Khazanovich D."/>
            <person name="Kisner P."/>
            <person name="Lance K."/>
            <person name="Lara M."/>
            <person name="Lee W."/>
            <person name="Lennon N."/>
            <person name="Letendre F."/>
            <person name="LeVine R."/>
            <person name="Lipovsky A."/>
            <person name="Liu X."/>
            <person name="Liu J."/>
            <person name="Liu S."/>
            <person name="Lokyitsang T."/>
            <person name="Lokyitsang Y."/>
            <person name="Lubonja R."/>
            <person name="Lui A."/>
            <person name="MacDonald P."/>
            <person name="Magnisalis V."/>
            <person name="Maru K."/>
            <person name="Matthews C."/>
            <person name="McCusker W."/>
            <person name="McDonough S."/>
            <person name="Mehta T."/>
            <person name="Meldrim J."/>
            <person name="Meneus L."/>
            <person name="Mihai O."/>
            <person name="Mihalev A."/>
            <person name="Mihova T."/>
            <person name="Mittelman R."/>
            <person name="Mlenga V."/>
            <person name="Montmayeur A."/>
            <person name="Mulrain L."/>
            <person name="Navidi A."/>
            <person name="Naylor J."/>
            <person name="Negash T."/>
            <person name="Nguyen T."/>
            <person name="Nguyen N."/>
            <person name="Nicol R."/>
            <person name="Norbu C."/>
            <person name="Norbu N."/>
            <person name="Novod N."/>
            <person name="O'Neill B."/>
            <person name="Osman S."/>
            <person name="Markiewicz E."/>
            <person name="Oyono O.L."/>
            <person name="Patti C."/>
            <person name="Phunkhang P."/>
            <person name="Pierre F."/>
            <person name="Priest M."/>
            <person name="Raghuraman S."/>
            <person name="Rege F."/>
            <person name="Reyes R."/>
            <person name="Rise C."/>
            <person name="Rogov P."/>
            <person name="Ross K."/>
            <person name="Ryan E."/>
            <person name="Settipalli S."/>
            <person name="Shea T."/>
            <person name="Sherpa N."/>
            <person name="Shi L."/>
            <person name="Shih D."/>
            <person name="Sparrow T."/>
            <person name="Spaulding J."/>
            <person name="Stalker J."/>
            <person name="Stange-Thomann N."/>
            <person name="Stavropoulos S."/>
            <person name="Stone C."/>
            <person name="Strader C."/>
            <person name="Tesfaye S."/>
            <person name="Thomson T."/>
            <person name="Thoulutsang Y."/>
            <person name="Thoulutsang D."/>
            <person name="Topham K."/>
            <person name="Topping I."/>
            <person name="Tsamla T."/>
            <person name="Vassiliev H."/>
            <person name="Vo A."/>
            <person name="Wangchuk T."/>
            <person name="Wangdi T."/>
            <person name="Weiand M."/>
            <person name="Wilkinson J."/>
            <person name="Wilson A."/>
            <person name="Yadav S."/>
            <person name="Young G."/>
            <person name="Yu Q."/>
            <person name="Zembek L."/>
            <person name="Zhong D."/>
            <person name="Zimmer A."/>
            <person name="Zwirko Z."/>
            <person name="Jaffe D.B."/>
            <person name="Alvarez P."/>
            <person name="Brockman W."/>
            <person name="Butler J."/>
            <person name="Chin C."/>
            <person name="Gnerre S."/>
            <person name="Grabherr M."/>
            <person name="Kleber M."/>
            <person name="Mauceli E."/>
            <person name="MacCallum I."/>
        </authorList>
    </citation>
    <scope>NUCLEOTIDE SEQUENCE [LARGE SCALE GENOMIC DNA]</scope>
    <source>
        <strain evidence="2">MSH-3 / Tucson 14011-0111.49</strain>
    </source>
</reference>
<organism evidence="2">
    <name type="scientific">Drosophila persimilis</name>
    <name type="common">Fruit fly</name>
    <dbReference type="NCBI Taxonomy" id="7234"/>
    <lineage>
        <taxon>Eukaryota</taxon>
        <taxon>Metazoa</taxon>
        <taxon>Ecdysozoa</taxon>
        <taxon>Arthropoda</taxon>
        <taxon>Hexapoda</taxon>
        <taxon>Insecta</taxon>
        <taxon>Pterygota</taxon>
        <taxon>Neoptera</taxon>
        <taxon>Endopterygota</taxon>
        <taxon>Diptera</taxon>
        <taxon>Brachycera</taxon>
        <taxon>Muscomorpha</taxon>
        <taxon>Ephydroidea</taxon>
        <taxon>Drosophilidae</taxon>
        <taxon>Drosophila</taxon>
        <taxon>Sophophora</taxon>
    </lineage>
</organism>
<keyword evidence="2" id="KW-1185">Reference proteome</keyword>
<name>B4G8U4_DROPE</name>
<dbReference type="AlphaFoldDB" id="B4G8U4"/>
<protein>
    <submittedName>
        <fullName evidence="1">GL18763</fullName>
    </submittedName>
</protein>
<accession>B4G8U4</accession>
<evidence type="ECO:0000313" key="1">
    <source>
        <dbReference type="EMBL" id="EDW28774.1"/>
    </source>
</evidence>
<gene>
    <name evidence="1" type="primary">Dper\GL18763</name>
    <name evidence="1" type="ORF">Dper_GL18763</name>
</gene>
<dbReference type="Proteomes" id="UP000008744">
    <property type="component" value="Unassembled WGS sequence"/>
</dbReference>
<dbReference type="HOGENOM" id="CLU_2348868_0_0_1"/>
<proteinExistence type="predicted"/>
<dbReference type="EMBL" id="CH479180">
    <property type="protein sequence ID" value="EDW28774.1"/>
    <property type="molecule type" value="Genomic_DNA"/>
</dbReference>
<evidence type="ECO:0000313" key="2">
    <source>
        <dbReference type="Proteomes" id="UP000008744"/>
    </source>
</evidence>